<reference evidence="4" key="1">
    <citation type="journal article" date="2021" name="PeerJ">
        <title>Extensive microbial diversity within the chicken gut microbiome revealed by metagenomics and culture.</title>
        <authorList>
            <person name="Gilroy R."/>
            <person name="Ravi A."/>
            <person name="Getino M."/>
            <person name="Pursley I."/>
            <person name="Horton D.L."/>
            <person name="Alikhan N.F."/>
            <person name="Baker D."/>
            <person name="Gharbi K."/>
            <person name="Hall N."/>
            <person name="Watson M."/>
            <person name="Adriaenssens E.M."/>
            <person name="Foster-Nyarko E."/>
            <person name="Jarju S."/>
            <person name="Secka A."/>
            <person name="Antonio M."/>
            <person name="Oren A."/>
            <person name="Chaudhuri R.R."/>
            <person name="La Ragione R."/>
            <person name="Hildebrand F."/>
            <person name="Pallen M.J."/>
        </authorList>
    </citation>
    <scope>NUCLEOTIDE SEQUENCE</scope>
    <source>
        <strain evidence="4">ChiBcec6-4105</strain>
    </source>
</reference>
<evidence type="ECO:0000256" key="2">
    <source>
        <dbReference type="SAM" id="Phobius"/>
    </source>
</evidence>
<feature type="non-terminal residue" evidence="4">
    <location>
        <position position="884"/>
    </location>
</feature>
<dbReference type="Proteomes" id="UP000823892">
    <property type="component" value="Unassembled WGS sequence"/>
</dbReference>
<feature type="region of interest" description="Disordered" evidence="1">
    <location>
        <begin position="388"/>
        <end position="429"/>
    </location>
</feature>
<feature type="region of interest" description="Disordered" evidence="1">
    <location>
        <begin position="760"/>
        <end position="789"/>
    </location>
</feature>
<feature type="transmembrane region" description="Helical" evidence="2">
    <location>
        <begin position="21"/>
        <end position="42"/>
    </location>
</feature>
<protein>
    <submittedName>
        <fullName evidence="4">DUF11 domain-containing protein</fullName>
    </submittedName>
</protein>
<evidence type="ECO:0000256" key="1">
    <source>
        <dbReference type="SAM" id="MobiDB-lite"/>
    </source>
</evidence>
<keyword evidence="2" id="KW-0472">Membrane</keyword>
<evidence type="ECO:0000259" key="3">
    <source>
        <dbReference type="Pfam" id="PF01345"/>
    </source>
</evidence>
<reference evidence="4" key="2">
    <citation type="submission" date="2021-04" db="EMBL/GenBank/DDBJ databases">
        <authorList>
            <person name="Gilroy R."/>
        </authorList>
    </citation>
    <scope>NUCLEOTIDE SEQUENCE</scope>
    <source>
        <strain evidence="4">ChiBcec6-4105</strain>
    </source>
</reference>
<dbReference type="Pfam" id="PF01345">
    <property type="entry name" value="DUF11"/>
    <property type="match status" value="1"/>
</dbReference>
<dbReference type="Gene3D" id="2.60.40.740">
    <property type="match status" value="1"/>
</dbReference>
<organism evidence="4 5">
    <name type="scientific">Candidatus Blautia avicola</name>
    <dbReference type="NCBI Taxonomy" id="2838483"/>
    <lineage>
        <taxon>Bacteria</taxon>
        <taxon>Bacillati</taxon>
        <taxon>Bacillota</taxon>
        <taxon>Clostridia</taxon>
        <taxon>Lachnospirales</taxon>
        <taxon>Lachnospiraceae</taxon>
        <taxon>Blautia</taxon>
    </lineage>
</organism>
<dbReference type="NCBIfam" id="TIGR01451">
    <property type="entry name" value="B_ant_repeat"/>
    <property type="match status" value="1"/>
</dbReference>
<comment type="caution">
    <text evidence="4">The sequence shown here is derived from an EMBL/GenBank/DDBJ whole genome shotgun (WGS) entry which is preliminary data.</text>
</comment>
<name>A0A9D2QTJ5_9FIRM</name>
<dbReference type="EMBL" id="DWUY01000058">
    <property type="protein sequence ID" value="HJD27907.1"/>
    <property type="molecule type" value="Genomic_DNA"/>
</dbReference>
<dbReference type="AlphaFoldDB" id="A0A9D2QTJ5"/>
<sequence length="884" mass="97473">MQENVRKQVKKAEERKRKVRRLYSLIACFSILVAGVVFWRLMQPGIAMSGETYCGQEEHTHTEACYGQEIVCGQEEGAGGHTHTDACYSQVRTDELICGQEESQGHVHNEGCYTQELTCTLPEDENHTHNEGCYTQELTCGMEEGEGAHTHTEDCYATTRELTCGQEESQGHVHTEECYGTGTELTCGMEEHTHTLACYSNPEAVETEDQWTAAFADYQFTGQWGTDAAAIAKSQIGYTESTDNYRVNEDDSTDGYTRYADWAGDDLYGDWDTYFAAFVLNYAGVPADKFPVNTEDLGQWISDMNDWGYYTSDNTDIQPGDLVILNKEGQDKEQQIGLISEVNRDDEGNVTSIKVVEGNVDNAVAENEYGADSSDMVGYGLLSVAYETEYPDSEEEEEEQGSSSAGPVMFAANGLGNERDGGSGSGGDEVDQRLVINTYLQDGTPSATTTTGQPLTVYVNATYSGANQDGDADVWISLGRLPEGLSLLGFDENGQHRVVAGSDTIILQLVEEKDITYVHFTLPQGATVDFDLEFESENGIMPKQTDITVAADTEKTTIGNGDWDDSKDEASSGVNLTWTAENTWDPVVKKVNGADNNTIAVHEQENKLSGTLIYTITAIGHNHDDTGAIWTDHIEITDTLTFENDNIWFPEDAKIEGGQVKTASGEVIVDFTKLQGGTVTALDWVEENGKKIGIKYSLNIPNQNLDNTDARDREQSNLDLEMRVDSQYLELTEEYFRISSSADIIRNKVDFTAVPYENYDEESKSSDQVTTTPSVSEEEATLTKSADKKTVQAGETIQYTITFENTGSIPIETKDDKGNYYTVTDRLPVYLTLTGEQIDELIKKGATYNANTNTITWTPTTAEEIPVGQGFTLEFDATVKAIDD</sequence>
<evidence type="ECO:0000313" key="5">
    <source>
        <dbReference type="Proteomes" id="UP000823892"/>
    </source>
</evidence>
<dbReference type="InterPro" id="IPR001434">
    <property type="entry name" value="OmcB-like_DUF11"/>
</dbReference>
<evidence type="ECO:0000313" key="4">
    <source>
        <dbReference type="EMBL" id="HJD27907.1"/>
    </source>
</evidence>
<dbReference type="InterPro" id="IPR047589">
    <property type="entry name" value="DUF11_rpt"/>
</dbReference>
<gene>
    <name evidence="4" type="ORF">H9914_02740</name>
</gene>
<accession>A0A9D2QTJ5</accession>
<feature type="compositionally biased region" description="Polar residues" evidence="1">
    <location>
        <begin position="766"/>
        <end position="775"/>
    </location>
</feature>
<feature type="compositionally biased region" description="Acidic residues" evidence="1">
    <location>
        <begin position="389"/>
        <end position="400"/>
    </location>
</feature>
<keyword evidence="2" id="KW-0812">Transmembrane</keyword>
<feature type="domain" description="DUF11" evidence="3">
    <location>
        <begin position="782"/>
        <end position="880"/>
    </location>
</feature>
<keyword evidence="2" id="KW-1133">Transmembrane helix</keyword>
<proteinExistence type="predicted"/>